<sequence>MERKKEKALLVLAIYSWNNGAQRVVLTIAYLALSTEEILQYRHSIQI</sequence>
<proteinExistence type="predicted"/>
<evidence type="ECO:0000313" key="1">
    <source>
        <dbReference type="EMBL" id="OXU26885.1"/>
    </source>
</evidence>
<reference evidence="1 2" key="1">
    <citation type="journal article" date="2017" name="Curr. Biol.">
        <title>The Evolution of Venom by Co-option of Single-Copy Genes.</title>
        <authorList>
            <person name="Martinson E.O."/>
            <person name="Mrinalini"/>
            <person name="Kelkar Y.D."/>
            <person name="Chang C.H."/>
            <person name="Werren J.H."/>
        </authorList>
    </citation>
    <scope>NUCLEOTIDE SEQUENCE [LARGE SCALE GENOMIC DNA]</scope>
    <source>
        <strain evidence="1 2">Alberta</strain>
        <tissue evidence="1">Whole body</tissue>
    </source>
</reference>
<gene>
    <name evidence="1" type="ORF">TSAR_008828</name>
</gene>
<dbReference type="Proteomes" id="UP000215335">
    <property type="component" value="Unassembled WGS sequence"/>
</dbReference>
<name>A0A232F8A1_9HYME</name>
<accession>A0A232F8A1</accession>
<evidence type="ECO:0000313" key="2">
    <source>
        <dbReference type="Proteomes" id="UP000215335"/>
    </source>
</evidence>
<dbReference type="EMBL" id="NNAY01000705">
    <property type="protein sequence ID" value="OXU26885.1"/>
    <property type="molecule type" value="Genomic_DNA"/>
</dbReference>
<keyword evidence="2" id="KW-1185">Reference proteome</keyword>
<comment type="caution">
    <text evidence="1">The sequence shown here is derived from an EMBL/GenBank/DDBJ whole genome shotgun (WGS) entry which is preliminary data.</text>
</comment>
<protein>
    <submittedName>
        <fullName evidence="1">Uncharacterized protein</fullName>
    </submittedName>
</protein>
<organism evidence="1 2">
    <name type="scientific">Trichomalopsis sarcophagae</name>
    <dbReference type="NCBI Taxonomy" id="543379"/>
    <lineage>
        <taxon>Eukaryota</taxon>
        <taxon>Metazoa</taxon>
        <taxon>Ecdysozoa</taxon>
        <taxon>Arthropoda</taxon>
        <taxon>Hexapoda</taxon>
        <taxon>Insecta</taxon>
        <taxon>Pterygota</taxon>
        <taxon>Neoptera</taxon>
        <taxon>Endopterygota</taxon>
        <taxon>Hymenoptera</taxon>
        <taxon>Apocrita</taxon>
        <taxon>Proctotrupomorpha</taxon>
        <taxon>Chalcidoidea</taxon>
        <taxon>Pteromalidae</taxon>
        <taxon>Pteromalinae</taxon>
        <taxon>Trichomalopsis</taxon>
    </lineage>
</organism>
<dbReference type="AlphaFoldDB" id="A0A232F8A1"/>